<sequence length="218" mass="23961">MDGTADPERVFTDAQLAKHLAPAETFGKGAKGRVRLGDFNEDPGARTFDWEECGLDDKAEQYDRYMRELVSYRGASAEQTPTKWAKPEDKTDPESGGPEIQVTQSLTSLSTKDAKRYLELQRDIYTYCPEIGAEDGEGNVTTYYEVERLEGVGDAALLKSTEVVHDGVESRSDVPRFYTVEARVGGVIIRVGEGDRKEAIAWAALLARGVGEGLYGAK</sequence>
<protein>
    <submittedName>
        <fullName evidence="2">Uncharacterized protein</fullName>
    </submittedName>
</protein>
<evidence type="ECO:0000256" key="1">
    <source>
        <dbReference type="SAM" id="MobiDB-lite"/>
    </source>
</evidence>
<comment type="caution">
    <text evidence="2">The sequence shown here is derived from an EMBL/GenBank/DDBJ whole genome shotgun (WGS) entry which is preliminary data.</text>
</comment>
<dbReference type="RefSeq" id="WP_161701642.1">
    <property type="nucleotide sequence ID" value="NZ_JAAAHS010000236.1"/>
</dbReference>
<proteinExistence type="predicted"/>
<dbReference type="Proteomes" id="UP000598297">
    <property type="component" value="Unassembled WGS sequence"/>
</dbReference>
<gene>
    <name evidence="2" type="ORF">GUY60_25085</name>
</gene>
<organism evidence="2 3">
    <name type="scientific">Streptomyces boluensis</name>
    <dbReference type="NCBI Taxonomy" id="1775135"/>
    <lineage>
        <taxon>Bacteria</taxon>
        <taxon>Bacillati</taxon>
        <taxon>Actinomycetota</taxon>
        <taxon>Actinomycetes</taxon>
        <taxon>Kitasatosporales</taxon>
        <taxon>Streptomycetaceae</taxon>
        <taxon>Streptomyces</taxon>
    </lineage>
</organism>
<evidence type="ECO:0000313" key="2">
    <source>
        <dbReference type="EMBL" id="NBE54638.1"/>
    </source>
</evidence>
<feature type="region of interest" description="Disordered" evidence="1">
    <location>
        <begin position="76"/>
        <end position="100"/>
    </location>
</feature>
<dbReference type="AlphaFoldDB" id="A0A964XPJ1"/>
<dbReference type="EMBL" id="JAAAHS010000236">
    <property type="protein sequence ID" value="NBE54638.1"/>
    <property type="molecule type" value="Genomic_DNA"/>
</dbReference>
<keyword evidence="3" id="KW-1185">Reference proteome</keyword>
<dbReference type="OrthoDB" id="4154821at2"/>
<accession>A0A964XPJ1</accession>
<name>A0A964XPJ1_9ACTN</name>
<reference evidence="2" key="1">
    <citation type="submission" date="2020-01" db="EMBL/GenBank/DDBJ databases">
        <title>Whole-genome analyses of novel actinobacteria.</title>
        <authorList>
            <person name="Sahin N."/>
        </authorList>
    </citation>
    <scope>NUCLEOTIDE SEQUENCE</scope>
    <source>
        <strain evidence="2">YC537</strain>
    </source>
</reference>
<evidence type="ECO:0000313" key="3">
    <source>
        <dbReference type="Proteomes" id="UP000598297"/>
    </source>
</evidence>